<reference evidence="3" key="1">
    <citation type="submission" date="2006-06" db="EMBL/GenBank/DDBJ databases">
        <title>Complete sequence of Trichodesmium erythraeum IMS101.</title>
        <authorList>
            <consortium name="US DOE Joint Genome Institute"/>
            <person name="Copeland A."/>
            <person name="Lucas S."/>
            <person name="Lapidus A."/>
            <person name="Barry K."/>
            <person name="Detter J.C."/>
            <person name="Glavina del Rio T."/>
            <person name="Hammon N."/>
            <person name="Israni S."/>
            <person name="Dalin E."/>
            <person name="Tice H."/>
            <person name="Pitluck S."/>
            <person name="Kiss H."/>
            <person name="Munk A.C."/>
            <person name="Brettin T."/>
            <person name="Bruce D."/>
            <person name="Han C."/>
            <person name="Tapia R."/>
            <person name="Gilna P."/>
            <person name="Schmutz J."/>
            <person name="Larimer F."/>
            <person name="Land M."/>
            <person name="Hauser L."/>
            <person name="Kyrpides N."/>
            <person name="Kim E."/>
            <person name="Richardson P."/>
        </authorList>
    </citation>
    <scope>NUCLEOTIDE SEQUENCE [LARGE SCALE GENOMIC DNA]</scope>
    <source>
        <strain evidence="3">IMS101</strain>
    </source>
</reference>
<name>Q10W85_TRIEI</name>
<dbReference type="RefSeq" id="WP_011613811.1">
    <property type="nucleotide sequence ID" value="NC_008312.1"/>
</dbReference>
<dbReference type="InterPro" id="IPR006016">
    <property type="entry name" value="UspA"/>
</dbReference>
<dbReference type="CDD" id="cd00293">
    <property type="entry name" value="USP-like"/>
    <property type="match status" value="2"/>
</dbReference>
<dbReference type="OrthoDB" id="9777884at2"/>
<feature type="domain" description="UspA" evidence="2">
    <location>
        <begin position="140"/>
        <end position="280"/>
    </location>
</feature>
<dbReference type="Gene3D" id="3.40.50.620">
    <property type="entry name" value="HUPs"/>
    <property type="match status" value="2"/>
</dbReference>
<dbReference type="PRINTS" id="PR01438">
    <property type="entry name" value="UNVRSLSTRESS"/>
</dbReference>
<feature type="domain" description="UspA" evidence="2">
    <location>
        <begin position="1"/>
        <end position="132"/>
    </location>
</feature>
<dbReference type="HOGENOM" id="CLU_049301_2_1_3"/>
<sequence length="280" mass="30512">MINKILLAVGGRGLCEEMLNMLMDIPSFQKASVTVLHVIQPQVTSEGMSRKLEEGGKILAEAVKSLKVAPEKINSRLKQGDPKDIVCQIADEEKSDLIIMGSRGLGKLRAILENSVSQYVFQLTTHPMLLVKDDVYIQKIKNVMVVLDPSEEGKNSLKLGMDLVSQVSGGKLILSYVKKDMSGKSSQDYTSDAEKEPIIAEAIAEAKKRGIKYSCVTASGKPGPEICKISQELNVGLLILGSPDRRPSVAKNLVDLDKLLGNSLSDYVRVYSSSPVLLIR</sequence>
<dbReference type="eggNOG" id="COG0589">
    <property type="taxonomic scope" value="Bacteria"/>
</dbReference>
<dbReference type="EMBL" id="CP000393">
    <property type="protein sequence ID" value="ABG53489.1"/>
    <property type="molecule type" value="Genomic_DNA"/>
</dbReference>
<evidence type="ECO:0000256" key="1">
    <source>
        <dbReference type="ARBA" id="ARBA00008791"/>
    </source>
</evidence>
<evidence type="ECO:0000259" key="2">
    <source>
        <dbReference type="Pfam" id="PF00582"/>
    </source>
</evidence>
<protein>
    <submittedName>
        <fullName evidence="3">UspA</fullName>
    </submittedName>
</protein>
<dbReference type="InterPro" id="IPR014729">
    <property type="entry name" value="Rossmann-like_a/b/a_fold"/>
</dbReference>
<dbReference type="STRING" id="203124.Tery_4503"/>
<comment type="similarity">
    <text evidence="1">Belongs to the universal stress protein A family.</text>
</comment>
<dbReference type="PANTHER" id="PTHR46268">
    <property type="entry name" value="STRESS RESPONSE PROTEIN NHAX"/>
    <property type="match status" value="1"/>
</dbReference>
<accession>Q10W85</accession>
<proteinExistence type="inferred from homology"/>
<gene>
    <name evidence="3" type="ordered locus">Tery_4503</name>
</gene>
<organism evidence="3">
    <name type="scientific">Trichodesmium erythraeum (strain IMS101)</name>
    <dbReference type="NCBI Taxonomy" id="203124"/>
    <lineage>
        <taxon>Bacteria</taxon>
        <taxon>Bacillati</taxon>
        <taxon>Cyanobacteriota</taxon>
        <taxon>Cyanophyceae</taxon>
        <taxon>Oscillatoriophycideae</taxon>
        <taxon>Oscillatoriales</taxon>
        <taxon>Microcoleaceae</taxon>
        <taxon>Trichodesmium</taxon>
    </lineage>
</organism>
<dbReference type="AlphaFoldDB" id="Q10W85"/>
<dbReference type="Pfam" id="PF00582">
    <property type="entry name" value="Usp"/>
    <property type="match status" value="2"/>
</dbReference>
<evidence type="ECO:0000313" key="3">
    <source>
        <dbReference type="EMBL" id="ABG53489.1"/>
    </source>
</evidence>
<dbReference type="SUPFAM" id="SSF52402">
    <property type="entry name" value="Adenine nucleotide alpha hydrolases-like"/>
    <property type="match status" value="2"/>
</dbReference>
<dbReference type="PANTHER" id="PTHR46268:SF8">
    <property type="entry name" value="UNIVERSAL STRESS PROTEIN SLL1388"/>
    <property type="match status" value="1"/>
</dbReference>
<dbReference type="InterPro" id="IPR006015">
    <property type="entry name" value="Universal_stress_UspA"/>
</dbReference>
<dbReference type="KEGG" id="ter:Tery_4503"/>